<proteinExistence type="inferred from homology"/>
<evidence type="ECO:0000313" key="13">
    <source>
        <dbReference type="Proteomes" id="UP001159363"/>
    </source>
</evidence>
<sequence length="93" mass="10442">MGSVSEGDGACINNVNFSLVKPYVIRVDAQGRGLLYRGVCDGFVKIWHTEGIYGFYKGFVPSYARVGPHTVLCFVFWEALKDLENKIFHAHTK</sequence>
<dbReference type="InterPro" id="IPR018108">
    <property type="entry name" value="MCP_transmembrane"/>
</dbReference>
<evidence type="ECO:0000256" key="2">
    <source>
        <dbReference type="ARBA" id="ARBA00006375"/>
    </source>
</evidence>
<dbReference type="SUPFAM" id="SSF103506">
    <property type="entry name" value="Mitochondrial carrier"/>
    <property type="match status" value="1"/>
</dbReference>
<dbReference type="PANTHER" id="PTHR45928:SF1">
    <property type="entry name" value="RE38146P"/>
    <property type="match status" value="1"/>
</dbReference>
<keyword evidence="6" id="KW-0999">Mitochondrion inner membrane</keyword>
<gene>
    <name evidence="12" type="ORF">PR048_018940</name>
</gene>
<evidence type="ECO:0000256" key="9">
    <source>
        <dbReference type="ARBA" id="ARBA00023136"/>
    </source>
</evidence>
<dbReference type="InterPro" id="IPR023395">
    <property type="entry name" value="MCP_dom_sf"/>
</dbReference>
<evidence type="ECO:0000256" key="4">
    <source>
        <dbReference type="ARBA" id="ARBA00022692"/>
    </source>
</evidence>
<evidence type="ECO:0000256" key="10">
    <source>
        <dbReference type="PROSITE-ProRule" id="PRU00282"/>
    </source>
</evidence>
<dbReference type="PROSITE" id="PS50920">
    <property type="entry name" value="SOLCAR"/>
    <property type="match status" value="1"/>
</dbReference>
<organism evidence="12 13">
    <name type="scientific">Dryococelus australis</name>
    <dbReference type="NCBI Taxonomy" id="614101"/>
    <lineage>
        <taxon>Eukaryota</taxon>
        <taxon>Metazoa</taxon>
        <taxon>Ecdysozoa</taxon>
        <taxon>Arthropoda</taxon>
        <taxon>Hexapoda</taxon>
        <taxon>Insecta</taxon>
        <taxon>Pterygota</taxon>
        <taxon>Neoptera</taxon>
        <taxon>Polyneoptera</taxon>
        <taxon>Phasmatodea</taxon>
        <taxon>Verophasmatodea</taxon>
        <taxon>Anareolatae</taxon>
        <taxon>Phasmatidae</taxon>
        <taxon>Eurycanthinae</taxon>
        <taxon>Dryococelus</taxon>
    </lineage>
</organism>
<reference evidence="12 13" key="1">
    <citation type="submission" date="2023-02" db="EMBL/GenBank/DDBJ databases">
        <title>LHISI_Scaffold_Assembly.</title>
        <authorList>
            <person name="Stuart O.P."/>
            <person name="Cleave R."/>
            <person name="Magrath M.J.L."/>
            <person name="Mikheyev A.S."/>
        </authorList>
    </citation>
    <scope>NUCLEOTIDE SEQUENCE [LARGE SCALE GENOMIC DNA]</scope>
    <source>
        <strain evidence="12">Daus_M_001</strain>
        <tissue evidence="12">Leg muscle</tissue>
    </source>
</reference>
<protein>
    <submittedName>
        <fullName evidence="12">Uncharacterized protein</fullName>
    </submittedName>
</protein>
<keyword evidence="7" id="KW-1133">Transmembrane helix</keyword>
<keyword evidence="3 11" id="KW-0813">Transport</keyword>
<dbReference type="Pfam" id="PF00153">
    <property type="entry name" value="Mito_carr"/>
    <property type="match status" value="1"/>
</dbReference>
<evidence type="ECO:0000256" key="6">
    <source>
        <dbReference type="ARBA" id="ARBA00022792"/>
    </source>
</evidence>
<keyword evidence="5" id="KW-0677">Repeat</keyword>
<evidence type="ECO:0000256" key="3">
    <source>
        <dbReference type="ARBA" id="ARBA00022448"/>
    </source>
</evidence>
<evidence type="ECO:0000256" key="7">
    <source>
        <dbReference type="ARBA" id="ARBA00022989"/>
    </source>
</evidence>
<feature type="repeat" description="Solcar" evidence="10">
    <location>
        <begin position="1"/>
        <end position="83"/>
    </location>
</feature>
<dbReference type="EMBL" id="JARBHB010000007">
    <property type="protein sequence ID" value="KAJ8878363.1"/>
    <property type="molecule type" value="Genomic_DNA"/>
</dbReference>
<comment type="similarity">
    <text evidence="2 11">Belongs to the mitochondrial carrier (TC 2.A.29) family.</text>
</comment>
<keyword evidence="8" id="KW-0496">Mitochondrion</keyword>
<dbReference type="PANTHER" id="PTHR45928">
    <property type="entry name" value="RE38146P"/>
    <property type="match status" value="1"/>
</dbReference>
<comment type="subcellular location">
    <subcellularLocation>
        <location evidence="1">Mitochondrion inner membrane</location>
        <topology evidence="1">Multi-pass membrane protein</topology>
    </subcellularLocation>
</comment>
<keyword evidence="9 10" id="KW-0472">Membrane</keyword>
<dbReference type="Proteomes" id="UP001159363">
    <property type="component" value="Chromosome 6"/>
</dbReference>
<keyword evidence="13" id="KW-1185">Reference proteome</keyword>
<dbReference type="Gene3D" id="1.50.40.10">
    <property type="entry name" value="Mitochondrial carrier domain"/>
    <property type="match status" value="1"/>
</dbReference>
<evidence type="ECO:0000256" key="1">
    <source>
        <dbReference type="ARBA" id="ARBA00004448"/>
    </source>
</evidence>
<evidence type="ECO:0000256" key="11">
    <source>
        <dbReference type="RuleBase" id="RU000488"/>
    </source>
</evidence>
<evidence type="ECO:0000256" key="8">
    <source>
        <dbReference type="ARBA" id="ARBA00023128"/>
    </source>
</evidence>
<evidence type="ECO:0000256" key="5">
    <source>
        <dbReference type="ARBA" id="ARBA00022737"/>
    </source>
</evidence>
<dbReference type="InterPro" id="IPR051508">
    <property type="entry name" value="Mito_Carrier_Antiporter"/>
</dbReference>
<evidence type="ECO:0000313" key="12">
    <source>
        <dbReference type="EMBL" id="KAJ8878363.1"/>
    </source>
</evidence>
<name>A0ABQ9H2F4_9NEOP</name>
<accession>A0ABQ9H2F4</accession>
<comment type="caution">
    <text evidence="12">The sequence shown here is derived from an EMBL/GenBank/DDBJ whole genome shotgun (WGS) entry which is preliminary data.</text>
</comment>
<keyword evidence="4 10" id="KW-0812">Transmembrane</keyword>